<evidence type="ECO:0000313" key="2">
    <source>
        <dbReference type="Proteomes" id="UP000297597"/>
    </source>
</evidence>
<dbReference type="EMBL" id="QFFZ01000020">
    <property type="protein sequence ID" value="TEB10849.1"/>
    <property type="molecule type" value="Genomic_DNA"/>
</dbReference>
<keyword evidence="2" id="KW-1185">Reference proteome</keyword>
<organism evidence="1 2">
    <name type="scientific">Pelotomaculum propionicicum</name>
    <dbReference type="NCBI Taxonomy" id="258475"/>
    <lineage>
        <taxon>Bacteria</taxon>
        <taxon>Bacillati</taxon>
        <taxon>Bacillota</taxon>
        <taxon>Clostridia</taxon>
        <taxon>Eubacteriales</taxon>
        <taxon>Desulfotomaculaceae</taxon>
        <taxon>Pelotomaculum</taxon>
    </lineage>
</organism>
<dbReference type="AlphaFoldDB" id="A0A4Y7RQ62"/>
<comment type="caution">
    <text evidence="1">The sequence shown here is derived from an EMBL/GenBank/DDBJ whole genome shotgun (WGS) entry which is preliminary data.</text>
</comment>
<sequence length="45" mass="5247">MAKGDRDILKAEDFKAIKIIICEFFTKKITGNPRLFSFYSYSIKV</sequence>
<name>A0A4Y7RQ62_9FIRM</name>
<protein>
    <submittedName>
        <fullName evidence="1">Uncharacterized protein</fullName>
    </submittedName>
</protein>
<reference evidence="1 2" key="1">
    <citation type="journal article" date="2018" name="Environ. Microbiol.">
        <title>Novel energy conservation strategies and behaviour of Pelotomaculum schinkii driving syntrophic propionate catabolism.</title>
        <authorList>
            <person name="Hidalgo-Ahumada C.A.P."/>
            <person name="Nobu M.K."/>
            <person name="Narihiro T."/>
            <person name="Tamaki H."/>
            <person name="Liu W.T."/>
            <person name="Kamagata Y."/>
            <person name="Stams A.J.M."/>
            <person name="Imachi H."/>
            <person name="Sousa D.Z."/>
        </authorList>
    </citation>
    <scope>NUCLEOTIDE SEQUENCE [LARGE SCALE GENOMIC DNA]</scope>
    <source>
        <strain evidence="1 2">MGP</strain>
    </source>
</reference>
<gene>
    <name evidence="1" type="ORF">Pmgp_02015</name>
</gene>
<evidence type="ECO:0000313" key="1">
    <source>
        <dbReference type="EMBL" id="TEB10849.1"/>
    </source>
</evidence>
<dbReference type="Proteomes" id="UP000297597">
    <property type="component" value="Unassembled WGS sequence"/>
</dbReference>
<accession>A0A4Y7RQ62</accession>
<proteinExistence type="predicted"/>